<name>A0ABS6MY10_9GAMM</name>
<evidence type="ECO:0000313" key="2">
    <source>
        <dbReference type="EMBL" id="MBV2133707.1"/>
    </source>
</evidence>
<sequence length="49" mass="5579">MRPVLTRSGETFKGVQPRRLKQRTTAVRRALTGKRHDPIAGYLLPTEFA</sequence>
<dbReference type="RefSeq" id="WP_217682161.1">
    <property type="nucleotide sequence ID" value="NZ_JAHRGL010000032.1"/>
</dbReference>
<organism evidence="2 3">
    <name type="scientific">Geopseudomonas aromaticivorans</name>
    <dbReference type="NCBI Taxonomy" id="2849492"/>
    <lineage>
        <taxon>Bacteria</taxon>
        <taxon>Pseudomonadati</taxon>
        <taxon>Pseudomonadota</taxon>
        <taxon>Gammaproteobacteria</taxon>
        <taxon>Pseudomonadales</taxon>
        <taxon>Pseudomonadaceae</taxon>
        <taxon>Geopseudomonas</taxon>
    </lineage>
</organism>
<keyword evidence="3" id="KW-1185">Reference proteome</keyword>
<protein>
    <submittedName>
        <fullName evidence="2">Uncharacterized protein</fullName>
    </submittedName>
</protein>
<evidence type="ECO:0000313" key="3">
    <source>
        <dbReference type="Proteomes" id="UP000813068"/>
    </source>
</evidence>
<dbReference type="Proteomes" id="UP000813068">
    <property type="component" value="Unassembled WGS sequence"/>
</dbReference>
<feature type="region of interest" description="Disordered" evidence="1">
    <location>
        <begin position="1"/>
        <end position="24"/>
    </location>
</feature>
<proteinExistence type="predicted"/>
<accession>A0ABS6MY10</accession>
<gene>
    <name evidence="2" type="ORF">KRX52_13045</name>
</gene>
<evidence type="ECO:0000256" key="1">
    <source>
        <dbReference type="SAM" id="MobiDB-lite"/>
    </source>
</evidence>
<reference evidence="2 3" key="1">
    <citation type="submission" date="2021-06" db="EMBL/GenBank/DDBJ databases">
        <title>Differences between aerobic and microaerobic xylene degrading microbial communities.</title>
        <authorList>
            <person name="Banerjee S."/>
            <person name="Tancsics A."/>
        </authorList>
    </citation>
    <scope>NUCLEOTIDE SEQUENCE [LARGE SCALE GENOMIC DNA]</scope>
    <source>
        <strain evidence="2 3">MAP12</strain>
    </source>
</reference>
<dbReference type="EMBL" id="JAHRGL010000032">
    <property type="protein sequence ID" value="MBV2133707.1"/>
    <property type="molecule type" value="Genomic_DNA"/>
</dbReference>
<comment type="caution">
    <text evidence="2">The sequence shown here is derived from an EMBL/GenBank/DDBJ whole genome shotgun (WGS) entry which is preliminary data.</text>
</comment>